<name>A0A9D9GTD2_9FIRM</name>
<sequence length="67" mass="7038">MKKYLFAISLTLMFGGMMLIGLGQIAEACKTTYYVNLWATGAGAVLGAVGLIASLVIALVNIKKKGE</sequence>
<dbReference type="Proteomes" id="UP000823634">
    <property type="component" value="Unassembled WGS sequence"/>
</dbReference>
<gene>
    <name evidence="2" type="ORF">IAC61_04175</name>
</gene>
<evidence type="ECO:0000313" key="2">
    <source>
        <dbReference type="EMBL" id="MBO8426500.1"/>
    </source>
</evidence>
<keyword evidence="1" id="KW-0472">Membrane</keyword>
<keyword evidence="1" id="KW-0812">Transmembrane</keyword>
<evidence type="ECO:0000256" key="1">
    <source>
        <dbReference type="SAM" id="Phobius"/>
    </source>
</evidence>
<proteinExistence type="predicted"/>
<reference evidence="2" key="1">
    <citation type="submission" date="2020-10" db="EMBL/GenBank/DDBJ databases">
        <authorList>
            <person name="Gilroy R."/>
        </authorList>
    </citation>
    <scope>NUCLEOTIDE SEQUENCE</scope>
    <source>
        <strain evidence="2">17113</strain>
    </source>
</reference>
<dbReference type="AlphaFoldDB" id="A0A9D9GTD2"/>
<feature type="transmembrane region" description="Helical" evidence="1">
    <location>
        <begin position="38"/>
        <end position="62"/>
    </location>
</feature>
<reference evidence="2" key="2">
    <citation type="journal article" date="2021" name="PeerJ">
        <title>Extensive microbial diversity within the chicken gut microbiome revealed by metagenomics and culture.</title>
        <authorList>
            <person name="Gilroy R."/>
            <person name="Ravi A."/>
            <person name="Getino M."/>
            <person name="Pursley I."/>
            <person name="Horton D.L."/>
            <person name="Alikhan N.F."/>
            <person name="Baker D."/>
            <person name="Gharbi K."/>
            <person name="Hall N."/>
            <person name="Watson M."/>
            <person name="Adriaenssens E.M."/>
            <person name="Foster-Nyarko E."/>
            <person name="Jarju S."/>
            <person name="Secka A."/>
            <person name="Antonio M."/>
            <person name="Oren A."/>
            <person name="Chaudhuri R.R."/>
            <person name="La Ragione R."/>
            <person name="Hildebrand F."/>
            <person name="Pallen M.J."/>
        </authorList>
    </citation>
    <scope>NUCLEOTIDE SEQUENCE</scope>
    <source>
        <strain evidence="2">17113</strain>
    </source>
</reference>
<keyword evidence="1" id="KW-1133">Transmembrane helix</keyword>
<comment type="caution">
    <text evidence="2">The sequence shown here is derived from an EMBL/GenBank/DDBJ whole genome shotgun (WGS) entry which is preliminary data.</text>
</comment>
<organism evidence="2 3">
    <name type="scientific">Candidatus Alloenteromonas pullistercoris</name>
    <dbReference type="NCBI Taxonomy" id="2840785"/>
    <lineage>
        <taxon>Bacteria</taxon>
        <taxon>Bacillati</taxon>
        <taxon>Bacillota</taxon>
        <taxon>Bacillota incertae sedis</taxon>
        <taxon>Candidatus Alloenteromonas</taxon>
    </lineage>
</organism>
<protein>
    <submittedName>
        <fullName evidence="2">Uncharacterized protein</fullName>
    </submittedName>
</protein>
<evidence type="ECO:0000313" key="3">
    <source>
        <dbReference type="Proteomes" id="UP000823634"/>
    </source>
</evidence>
<accession>A0A9D9GTD2</accession>
<dbReference type="EMBL" id="JADINA010000027">
    <property type="protein sequence ID" value="MBO8426500.1"/>
    <property type="molecule type" value="Genomic_DNA"/>
</dbReference>